<protein>
    <submittedName>
        <fullName evidence="2">Uncharacterized protein</fullName>
    </submittedName>
</protein>
<evidence type="ECO:0000313" key="1">
    <source>
        <dbReference type="EMBL" id="VFK36887.1"/>
    </source>
</evidence>
<dbReference type="EMBL" id="CAADFR010000007">
    <property type="protein sequence ID" value="VFK36887.1"/>
    <property type="molecule type" value="Genomic_DNA"/>
</dbReference>
<gene>
    <name evidence="3" type="ORF">BECKSD772D_GA0070982_10138</name>
    <name evidence="2" type="ORF">BECKSD772E_GA0070983_10076</name>
    <name evidence="1" type="ORF">BECKSD772F_GA0070984_10077</name>
</gene>
<organism evidence="2">
    <name type="scientific">Candidatus Kentrum sp. SD</name>
    <dbReference type="NCBI Taxonomy" id="2126332"/>
    <lineage>
        <taxon>Bacteria</taxon>
        <taxon>Pseudomonadati</taxon>
        <taxon>Pseudomonadota</taxon>
        <taxon>Gammaproteobacteria</taxon>
        <taxon>Candidatus Kentrum</taxon>
    </lineage>
</organism>
<dbReference type="EMBL" id="CAADHB010000013">
    <property type="protein sequence ID" value="VFK78364.1"/>
    <property type="molecule type" value="Genomic_DNA"/>
</dbReference>
<proteinExistence type="predicted"/>
<dbReference type="AlphaFoldDB" id="A0A450YGB4"/>
<evidence type="ECO:0000313" key="3">
    <source>
        <dbReference type="EMBL" id="VFK78364.1"/>
    </source>
</evidence>
<accession>A0A450YGB4</accession>
<sequence>MASANSQVETLKPYGSNNTQLGLDIIYFPLSFTNGSNFNGPLLARDYGSLVRGGASLDLTSVFAKTTNMETKFRQTSTGALAVF</sequence>
<evidence type="ECO:0000313" key="2">
    <source>
        <dbReference type="EMBL" id="VFK40515.1"/>
    </source>
</evidence>
<dbReference type="EMBL" id="CAADFU010000007">
    <property type="protein sequence ID" value="VFK40515.1"/>
    <property type="molecule type" value="Genomic_DNA"/>
</dbReference>
<reference evidence="2" key="1">
    <citation type="submission" date="2019-02" db="EMBL/GenBank/DDBJ databases">
        <authorList>
            <person name="Gruber-Vodicka R. H."/>
            <person name="Seah K. B. B."/>
        </authorList>
    </citation>
    <scope>NUCLEOTIDE SEQUENCE</scope>
    <source>
        <strain evidence="3">BECK_S127</strain>
        <strain evidence="2">BECK_S1320</strain>
        <strain evidence="1">BECK_S1321</strain>
    </source>
</reference>
<name>A0A450YGB4_9GAMM</name>